<dbReference type="GO" id="GO:0004190">
    <property type="term" value="F:aspartic-type endopeptidase activity"/>
    <property type="evidence" value="ECO:0007669"/>
    <property type="project" value="InterPro"/>
</dbReference>
<accession>A0AAD4CT12</accession>
<dbReference type="InterPro" id="IPR033121">
    <property type="entry name" value="PEPTIDASE_A1"/>
</dbReference>
<comment type="similarity">
    <text evidence="1">Belongs to the peptidase A1 family.</text>
</comment>
<dbReference type="Proteomes" id="UP001194746">
    <property type="component" value="Unassembled WGS sequence"/>
</dbReference>
<dbReference type="SUPFAM" id="SSF50630">
    <property type="entry name" value="Acid proteases"/>
    <property type="match status" value="1"/>
</dbReference>
<reference evidence="5" key="2">
    <citation type="submission" date="2020-02" db="EMBL/GenBank/DDBJ databases">
        <authorList>
            <person name="Gilchrist C.L.M."/>
            <person name="Chooi Y.-H."/>
        </authorList>
    </citation>
    <scope>NUCLEOTIDE SEQUENCE</scope>
    <source>
        <strain evidence="5">MST-FP2251</strain>
    </source>
</reference>
<feature type="active site" evidence="3">
    <location>
        <position position="302"/>
    </location>
</feature>
<proteinExistence type="inferred from homology"/>
<dbReference type="PANTHER" id="PTHR47966:SF1">
    <property type="entry name" value="ASPARTYL PROTEINASE"/>
    <property type="match status" value="1"/>
</dbReference>
<comment type="caution">
    <text evidence="5">The sequence shown here is derived from an EMBL/GenBank/DDBJ whole genome shotgun (WGS) entry which is preliminary data.</text>
</comment>
<dbReference type="EMBL" id="VCAU01000015">
    <property type="protein sequence ID" value="KAF9891952.1"/>
    <property type="molecule type" value="Genomic_DNA"/>
</dbReference>
<dbReference type="InterPro" id="IPR001461">
    <property type="entry name" value="Aspartic_peptidase_A1"/>
</dbReference>
<evidence type="ECO:0000259" key="4">
    <source>
        <dbReference type="PROSITE" id="PS51767"/>
    </source>
</evidence>
<feature type="active site" evidence="3">
    <location>
        <position position="107"/>
    </location>
</feature>
<evidence type="ECO:0000256" key="2">
    <source>
        <dbReference type="ARBA" id="ARBA00022801"/>
    </source>
</evidence>
<dbReference type="Gene3D" id="2.40.70.10">
    <property type="entry name" value="Acid Proteases"/>
    <property type="match status" value="2"/>
</dbReference>
<organism evidence="5 6">
    <name type="scientific">Aspergillus nanangensis</name>
    <dbReference type="NCBI Taxonomy" id="2582783"/>
    <lineage>
        <taxon>Eukaryota</taxon>
        <taxon>Fungi</taxon>
        <taxon>Dikarya</taxon>
        <taxon>Ascomycota</taxon>
        <taxon>Pezizomycotina</taxon>
        <taxon>Eurotiomycetes</taxon>
        <taxon>Eurotiomycetidae</taxon>
        <taxon>Eurotiales</taxon>
        <taxon>Aspergillaceae</taxon>
        <taxon>Aspergillus</taxon>
        <taxon>Aspergillus subgen. Circumdati</taxon>
    </lineage>
</organism>
<evidence type="ECO:0000256" key="1">
    <source>
        <dbReference type="ARBA" id="ARBA00007447"/>
    </source>
</evidence>
<dbReference type="Pfam" id="PF00026">
    <property type="entry name" value="Asp"/>
    <property type="match status" value="1"/>
</dbReference>
<dbReference type="PANTHER" id="PTHR47966">
    <property type="entry name" value="BETA-SITE APP-CLEAVING ENZYME, ISOFORM A-RELATED"/>
    <property type="match status" value="1"/>
</dbReference>
<dbReference type="GO" id="GO:0006508">
    <property type="term" value="P:proteolysis"/>
    <property type="evidence" value="ECO:0007669"/>
    <property type="project" value="InterPro"/>
</dbReference>
<name>A0AAD4CT12_ASPNN</name>
<evidence type="ECO:0000313" key="5">
    <source>
        <dbReference type="EMBL" id="KAF9891952.1"/>
    </source>
</evidence>
<evidence type="ECO:0000313" key="6">
    <source>
        <dbReference type="Proteomes" id="UP001194746"/>
    </source>
</evidence>
<keyword evidence="6" id="KW-1185">Reference proteome</keyword>
<dbReference type="InterPro" id="IPR021109">
    <property type="entry name" value="Peptidase_aspartic_dom_sf"/>
</dbReference>
<protein>
    <recommendedName>
        <fullName evidence="4">Peptidase A1 domain-containing protein</fullName>
    </recommendedName>
</protein>
<gene>
    <name evidence="5" type="ORF">FE257_002915</name>
</gene>
<reference evidence="5" key="1">
    <citation type="journal article" date="2019" name="Beilstein J. Org. Chem.">
        <title>Nanangenines: drimane sesquiterpenoids as the dominant metabolite cohort of a novel Australian fungus, Aspergillus nanangensis.</title>
        <authorList>
            <person name="Lacey H.J."/>
            <person name="Gilchrist C.L.M."/>
            <person name="Crombie A."/>
            <person name="Kalaitzis J.A."/>
            <person name="Vuong D."/>
            <person name="Rutledge P.J."/>
            <person name="Turner P."/>
            <person name="Pitt J.I."/>
            <person name="Lacey E."/>
            <person name="Chooi Y.H."/>
            <person name="Piggott A.M."/>
        </authorList>
    </citation>
    <scope>NUCLEOTIDE SEQUENCE</scope>
    <source>
        <strain evidence="5">MST-FP2251</strain>
    </source>
</reference>
<feature type="domain" description="Peptidase A1" evidence="4">
    <location>
        <begin position="89"/>
        <end position="411"/>
    </location>
</feature>
<evidence type="ECO:0000256" key="3">
    <source>
        <dbReference type="PIRSR" id="PIRSR601461-1"/>
    </source>
</evidence>
<keyword evidence="2" id="KW-0378">Hydrolase</keyword>
<sequence>MESKTFFVSNPNYRKDGTKSYTFLLRKYRFSPTKEGPYSIGRTIHQTGRPFSSKPVGGRVRFHDAMQKHLANNQIQPVEINDVQQEAPCFLHMNVGTPSQTLCMILDTASTDVWIRSTGLSHGDEERRVFDPMRSSTFRLVEDATWKLTYVDGSSASGFIGTDNVSLGGLILKDQHIELADMLSMGFTQMSGDGLLGLSLGGNLISTRTHVISPLVERMKIQTDPQPDAKLFTINFGVSGRSNDGRPFCTFGYIDQELVDKCDQKIHYAKVDDHRGHWMVDSVSTVIDENTIDRPTNKAIVDTAAGLTLLDDHVCQMIYDCLPGAFYDPDRQGFVFPSDVEVERRPHVQLEIGGKHIAISQENLAFADTSPGYVFGSIQSRGSMDVDVLGDAFLEGVYAVFDVGGLRFGVVQL</sequence>
<dbReference type="PROSITE" id="PS51767">
    <property type="entry name" value="PEPTIDASE_A1"/>
    <property type="match status" value="1"/>
</dbReference>
<dbReference type="AlphaFoldDB" id="A0AAD4CT12"/>
<dbReference type="PRINTS" id="PR00792">
    <property type="entry name" value="PEPSIN"/>
</dbReference>